<dbReference type="EMBL" id="HACA01029857">
    <property type="protein sequence ID" value="CDW47218.1"/>
    <property type="molecule type" value="Transcribed_RNA"/>
</dbReference>
<protein>
    <submittedName>
        <fullName evidence="1">Uncharacterized protein</fullName>
    </submittedName>
</protein>
<dbReference type="AlphaFoldDB" id="A0A0K2V9J2"/>
<name>A0A0K2V9J2_LEPSM</name>
<proteinExistence type="predicted"/>
<accession>A0A0K2V9J2</accession>
<organism evidence="1">
    <name type="scientific">Lepeophtheirus salmonis</name>
    <name type="common">Salmon louse</name>
    <name type="synonym">Caligus salmonis</name>
    <dbReference type="NCBI Taxonomy" id="72036"/>
    <lineage>
        <taxon>Eukaryota</taxon>
        <taxon>Metazoa</taxon>
        <taxon>Ecdysozoa</taxon>
        <taxon>Arthropoda</taxon>
        <taxon>Crustacea</taxon>
        <taxon>Multicrustacea</taxon>
        <taxon>Hexanauplia</taxon>
        <taxon>Copepoda</taxon>
        <taxon>Siphonostomatoida</taxon>
        <taxon>Caligidae</taxon>
        <taxon>Lepeophtheirus</taxon>
    </lineage>
</organism>
<sequence length="31" mass="3811">NTYNCEWLTIYGGSSRKTRERERFTLQFEKP</sequence>
<evidence type="ECO:0000313" key="1">
    <source>
        <dbReference type="EMBL" id="CDW47218.1"/>
    </source>
</evidence>
<reference evidence="1" key="1">
    <citation type="submission" date="2014-05" db="EMBL/GenBank/DDBJ databases">
        <authorList>
            <person name="Chronopoulou M."/>
        </authorList>
    </citation>
    <scope>NUCLEOTIDE SEQUENCE</scope>
    <source>
        <tissue evidence="1">Whole organism</tissue>
    </source>
</reference>
<feature type="non-terminal residue" evidence="1">
    <location>
        <position position="1"/>
    </location>
</feature>